<dbReference type="STRING" id="522306.CAP2UW1_0168"/>
<reference evidence="2" key="1">
    <citation type="submission" date="2009-08" db="EMBL/GenBank/DDBJ databases">
        <authorList>
            <consortium name="US DOE Joint Genome Institute"/>
            <person name="Lucas S."/>
            <person name="Copeland A."/>
            <person name="Lapidus A."/>
            <person name="Glavina del Rio T."/>
            <person name="Dalin E."/>
            <person name="Tice H."/>
            <person name="Bruce D."/>
            <person name="Barry K."/>
            <person name="Pitluck S."/>
            <person name="Lowry S."/>
            <person name="Larimer F."/>
            <person name="Land M."/>
            <person name="Hauser L."/>
            <person name="Kyrpides N."/>
            <person name="Ivanova N."/>
            <person name="McMahon K.D."/>
            <person name="Hugenholtz P."/>
        </authorList>
    </citation>
    <scope>NUCLEOTIDE SEQUENCE</scope>
    <source>
        <strain evidence="2">UW-1</strain>
    </source>
</reference>
<dbReference type="AlphaFoldDB" id="C7RJG3"/>
<organism evidence="2">
    <name type="scientific">Accumulibacter regalis</name>
    <dbReference type="NCBI Taxonomy" id="522306"/>
    <lineage>
        <taxon>Bacteria</taxon>
        <taxon>Pseudomonadati</taxon>
        <taxon>Pseudomonadota</taxon>
        <taxon>Betaproteobacteria</taxon>
        <taxon>Candidatus Accumulibacter</taxon>
    </lineage>
</organism>
<feature type="compositionally biased region" description="Basic residues" evidence="1">
    <location>
        <begin position="270"/>
        <end position="279"/>
    </location>
</feature>
<dbReference type="OrthoDB" id="9765386at2"/>
<sequence length="336" mass="38663">MGFLSFLNRLRASSSDRSEWGDFWFELVSVRTSSGMRVSADNALRLAAVYASVRILAETMASLPFVFYRQRADGGKDRVTDHWLYRLFAKRPNRYQNPYEWREMLQGHLALRGNAYNRIVANGRREIVKLVPIHPDRIRMELTPSGDYRYRVTDRDAQFLELRKFRITDIARLFRVPPHIIADLDRATFSNIEQQSLEFEMHTMTSWAERWEASLEAELLFDGDDLAVEFGLANLMRSDAAGRSSYYQSRIQDGRLAGRWSHQSLPTARCAKRAGRRPPRSPAVGSPSCPCMASSLSVATWSTTCRGRAASARSSLRLCWASRWRMTRSSDPDRHR</sequence>
<dbReference type="Pfam" id="PF04860">
    <property type="entry name" value="Phage_portal"/>
    <property type="match status" value="2"/>
</dbReference>
<dbReference type="KEGG" id="app:CAP2UW1_0168"/>
<protein>
    <submittedName>
        <fullName evidence="2">Portal protein</fullName>
    </submittedName>
</protein>
<name>C7RJG3_ACCRE</name>
<proteinExistence type="predicted"/>
<gene>
    <name evidence="2" type="ordered locus">CAP2UW1_0168</name>
</gene>
<evidence type="ECO:0000256" key="1">
    <source>
        <dbReference type="SAM" id="MobiDB-lite"/>
    </source>
</evidence>
<accession>C7RJG3</accession>
<reference evidence="2" key="2">
    <citation type="submission" date="2009-09" db="EMBL/GenBank/DDBJ databases">
        <title>Complete sequence of chromosome of Candidatus Accumulibacter phosphatis clade IIA str. UW-1.</title>
        <authorList>
            <consortium name="US DOE Joint Genome Institute"/>
            <person name="Martin H.G."/>
            <person name="Ivanova N."/>
            <person name="Kunin V."/>
            <person name="Warnecke F."/>
            <person name="Barry K."/>
            <person name="He S."/>
            <person name="Salamov A."/>
            <person name="Szeto E."/>
            <person name="Dalin E."/>
            <person name="Pangilinan J.L."/>
            <person name="Lapidus A."/>
            <person name="Lowry S."/>
            <person name="Kyrpides N.C."/>
            <person name="McMahon K.D."/>
            <person name="Hugenholtz P."/>
        </authorList>
    </citation>
    <scope>NUCLEOTIDE SEQUENCE [LARGE SCALE GENOMIC DNA]</scope>
    <source>
        <strain evidence="2">UW-1</strain>
    </source>
</reference>
<dbReference type="eggNOG" id="COG4695">
    <property type="taxonomic scope" value="Bacteria"/>
</dbReference>
<dbReference type="HOGENOM" id="CLU_825440_0_0_4"/>
<dbReference type="InterPro" id="IPR006944">
    <property type="entry name" value="Phage/GTA_portal"/>
</dbReference>
<feature type="region of interest" description="Disordered" evidence="1">
    <location>
        <begin position="268"/>
        <end position="288"/>
    </location>
</feature>
<dbReference type="EMBL" id="CP001715">
    <property type="protein sequence ID" value="ACV33527.1"/>
    <property type="molecule type" value="Genomic_DNA"/>
</dbReference>
<evidence type="ECO:0000313" key="2">
    <source>
        <dbReference type="EMBL" id="ACV33527.1"/>
    </source>
</evidence>